<sequence>MPDARNARPRERLVFIDPSDPEGHEWTIRASSSSSDPAVEAALEEAYAEVIAAREMAVTQPEVSNEELVRAISDNARRIIH</sequence>
<dbReference type="AlphaFoldDB" id="A0A1C3P3U6"/>
<proteinExistence type="predicted"/>
<evidence type="ECO:0000313" key="2">
    <source>
        <dbReference type="EMBL" id="SBW24507.1"/>
    </source>
</evidence>
<reference evidence="3" key="1">
    <citation type="submission" date="2016-02" db="EMBL/GenBank/DDBJ databases">
        <authorList>
            <person name="Wibberg D."/>
        </authorList>
    </citation>
    <scope>NUCLEOTIDE SEQUENCE [LARGE SCALE GENOMIC DNA]</scope>
</reference>
<evidence type="ECO:0000313" key="3">
    <source>
        <dbReference type="Proteomes" id="UP000199013"/>
    </source>
</evidence>
<dbReference type="Proteomes" id="UP000199013">
    <property type="component" value="Unassembled WGS sequence"/>
</dbReference>
<evidence type="ECO:0000256" key="1">
    <source>
        <dbReference type="SAM" id="MobiDB-lite"/>
    </source>
</evidence>
<gene>
    <name evidence="2" type="ORF">FDG2_4186</name>
</gene>
<keyword evidence="3" id="KW-1185">Reference proteome</keyword>
<accession>A0A1C3P3U6</accession>
<protein>
    <submittedName>
        <fullName evidence="2">Uncharacterized protein</fullName>
    </submittedName>
</protein>
<name>A0A1C3P3U6_9ACTN</name>
<feature type="region of interest" description="Disordered" evidence="1">
    <location>
        <begin position="16"/>
        <end position="35"/>
    </location>
</feature>
<dbReference type="EMBL" id="FLUV01001755">
    <property type="protein sequence ID" value="SBW24507.1"/>
    <property type="molecule type" value="Genomic_DNA"/>
</dbReference>
<organism evidence="2 3">
    <name type="scientific">Candidatus Protofrankia californiensis</name>
    <dbReference type="NCBI Taxonomy" id="1839754"/>
    <lineage>
        <taxon>Bacteria</taxon>
        <taxon>Bacillati</taxon>
        <taxon>Actinomycetota</taxon>
        <taxon>Actinomycetes</taxon>
        <taxon>Frankiales</taxon>
        <taxon>Frankiaceae</taxon>
        <taxon>Protofrankia</taxon>
    </lineage>
</organism>